<comment type="caution">
    <text evidence="1">The sequence shown here is derived from an EMBL/GenBank/DDBJ whole genome shotgun (WGS) entry which is preliminary data.</text>
</comment>
<sequence length="65" mass="7213">MLEMKEKADTKGPPLTIDEIFDLVLPPRSSYVRGRGPGPKPPSKALRIAKEQLKVAEEGLTQQKK</sequence>
<dbReference type="EMBL" id="VOIH02000003">
    <property type="protein sequence ID" value="KAF3451369.1"/>
    <property type="molecule type" value="Genomic_DNA"/>
</dbReference>
<evidence type="ECO:0000313" key="1">
    <source>
        <dbReference type="EMBL" id="KAF3451369.1"/>
    </source>
</evidence>
<proteinExistence type="predicted"/>
<organism evidence="1 2">
    <name type="scientific">Rhamnella rubrinervis</name>
    <dbReference type="NCBI Taxonomy" id="2594499"/>
    <lineage>
        <taxon>Eukaryota</taxon>
        <taxon>Viridiplantae</taxon>
        <taxon>Streptophyta</taxon>
        <taxon>Embryophyta</taxon>
        <taxon>Tracheophyta</taxon>
        <taxon>Spermatophyta</taxon>
        <taxon>Magnoliopsida</taxon>
        <taxon>eudicotyledons</taxon>
        <taxon>Gunneridae</taxon>
        <taxon>Pentapetalae</taxon>
        <taxon>rosids</taxon>
        <taxon>fabids</taxon>
        <taxon>Rosales</taxon>
        <taxon>Rhamnaceae</taxon>
        <taxon>rhamnoid group</taxon>
        <taxon>Rhamneae</taxon>
        <taxon>Rhamnella</taxon>
    </lineage>
</organism>
<keyword evidence="2" id="KW-1185">Reference proteome</keyword>
<reference evidence="1" key="1">
    <citation type="submission" date="2020-03" db="EMBL/GenBank/DDBJ databases">
        <title>A high-quality chromosome-level genome assembly of a woody plant with both climbing and erect habits, Rhamnella rubrinervis.</title>
        <authorList>
            <person name="Lu Z."/>
            <person name="Yang Y."/>
            <person name="Zhu X."/>
            <person name="Sun Y."/>
        </authorList>
    </citation>
    <scope>NUCLEOTIDE SEQUENCE</scope>
    <source>
        <strain evidence="1">BYM</strain>
        <tissue evidence="1">Leaf</tissue>
    </source>
</reference>
<dbReference type="Proteomes" id="UP000796880">
    <property type="component" value="Unassembled WGS sequence"/>
</dbReference>
<accession>A0A8K0MMF7</accession>
<gene>
    <name evidence="1" type="ORF">FNV43_RR07464</name>
</gene>
<evidence type="ECO:0000313" key="2">
    <source>
        <dbReference type="Proteomes" id="UP000796880"/>
    </source>
</evidence>
<protein>
    <submittedName>
        <fullName evidence="1">Uncharacterized protein</fullName>
    </submittedName>
</protein>
<dbReference type="OrthoDB" id="1210003at2759"/>
<name>A0A8K0MMF7_9ROSA</name>
<dbReference type="AlphaFoldDB" id="A0A8K0MMF7"/>